<dbReference type="Gene3D" id="1.10.150.130">
    <property type="match status" value="1"/>
</dbReference>
<dbReference type="InterPro" id="IPR050090">
    <property type="entry name" value="Tyrosine_recombinase_XerCD"/>
</dbReference>
<dbReference type="Gene3D" id="1.10.443.10">
    <property type="entry name" value="Intergrase catalytic core"/>
    <property type="match status" value="1"/>
</dbReference>
<keyword evidence="1" id="KW-0238">DNA-binding</keyword>
<sequence length="339" mass="39613">MSKLFKRKNSPYWWWTGRYKGARYRRSTKMIKERLAQKVKDHWDLNLMLDKLEFLGPSFNKSITIEKFIWNHLIFLSKRKSDDTVYTAKYVLGQFCSYCNSQKVKFINQITIKLIDGYIESLTCSPKTKKNYVGVISRMLNEAVKDDLIIKNPAKFATLPKIIPTNRHRLLEESDLKIIFGQNSPWETYYYFLLYTGLRAGDVALLCRDNINLKKGCIVSLVRKSRRTHEFPLADKLRALIPPDMSSKQPLFPQLYTTNDRKLNGRLAIPRKHLQLLLAAEDRPKATLHSFRHTFNTMLRDLGMSIEDRRVLLSHATSSVTKIYTHPNLEVAKELINKL</sequence>
<gene>
    <name evidence="5" type="ORF">METZ01_LOCUS185039</name>
</gene>
<keyword evidence="2" id="KW-0233">DNA recombination</keyword>
<dbReference type="InterPro" id="IPR002104">
    <property type="entry name" value="Integrase_catalytic"/>
</dbReference>
<feature type="domain" description="Core-binding (CB)" evidence="4">
    <location>
        <begin position="63"/>
        <end position="144"/>
    </location>
</feature>
<dbReference type="PROSITE" id="PS51898">
    <property type="entry name" value="TYR_RECOMBINASE"/>
    <property type="match status" value="1"/>
</dbReference>
<evidence type="ECO:0000259" key="4">
    <source>
        <dbReference type="PROSITE" id="PS51900"/>
    </source>
</evidence>
<evidence type="ECO:0000313" key="5">
    <source>
        <dbReference type="EMBL" id="SVB32185.1"/>
    </source>
</evidence>
<dbReference type="EMBL" id="UINC01037139">
    <property type="protein sequence ID" value="SVB32185.1"/>
    <property type="molecule type" value="Genomic_DNA"/>
</dbReference>
<dbReference type="SUPFAM" id="SSF56349">
    <property type="entry name" value="DNA breaking-rejoining enzymes"/>
    <property type="match status" value="1"/>
</dbReference>
<dbReference type="InterPro" id="IPR044068">
    <property type="entry name" value="CB"/>
</dbReference>
<reference evidence="5" key="1">
    <citation type="submission" date="2018-05" db="EMBL/GenBank/DDBJ databases">
        <authorList>
            <person name="Lanie J.A."/>
            <person name="Ng W.-L."/>
            <person name="Kazmierczak K.M."/>
            <person name="Andrzejewski T.M."/>
            <person name="Davidsen T.M."/>
            <person name="Wayne K.J."/>
            <person name="Tettelin H."/>
            <person name="Glass J.I."/>
            <person name="Rusch D."/>
            <person name="Podicherti R."/>
            <person name="Tsui H.-C.T."/>
            <person name="Winkler M.E."/>
        </authorList>
    </citation>
    <scope>NUCLEOTIDE SEQUENCE</scope>
</reference>
<dbReference type="Pfam" id="PF13102">
    <property type="entry name" value="Phage_int_SAM_5"/>
    <property type="match status" value="1"/>
</dbReference>
<feature type="domain" description="Tyr recombinase" evidence="3">
    <location>
        <begin position="165"/>
        <end position="337"/>
    </location>
</feature>
<evidence type="ECO:0008006" key="6">
    <source>
        <dbReference type="Google" id="ProtNLM"/>
    </source>
</evidence>
<dbReference type="InterPro" id="IPR013762">
    <property type="entry name" value="Integrase-like_cat_sf"/>
</dbReference>
<organism evidence="5">
    <name type="scientific">marine metagenome</name>
    <dbReference type="NCBI Taxonomy" id="408172"/>
    <lineage>
        <taxon>unclassified sequences</taxon>
        <taxon>metagenomes</taxon>
        <taxon>ecological metagenomes</taxon>
    </lineage>
</organism>
<evidence type="ECO:0000259" key="3">
    <source>
        <dbReference type="PROSITE" id="PS51898"/>
    </source>
</evidence>
<proteinExistence type="predicted"/>
<dbReference type="PANTHER" id="PTHR30349">
    <property type="entry name" value="PHAGE INTEGRASE-RELATED"/>
    <property type="match status" value="1"/>
</dbReference>
<dbReference type="InterPro" id="IPR010998">
    <property type="entry name" value="Integrase_recombinase_N"/>
</dbReference>
<dbReference type="GO" id="GO:0003677">
    <property type="term" value="F:DNA binding"/>
    <property type="evidence" value="ECO:0007669"/>
    <property type="project" value="UniProtKB-KW"/>
</dbReference>
<protein>
    <recommendedName>
        <fullName evidence="6">Tyr recombinase domain-containing protein</fullName>
    </recommendedName>
</protein>
<dbReference type="AlphaFoldDB" id="A0A382D1I8"/>
<evidence type="ECO:0000256" key="1">
    <source>
        <dbReference type="ARBA" id="ARBA00023125"/>
    </source>
</evidence>
<dbReference type="InterPro" id="IPR011010">
    <property type="entry name" value="DNA_brk_join_enz"/>
</dbReference>
<accession>A0A382D1I8</accession>
<dbReference type="PROSITE" id="PS51900">
    <property type="entry name" value="CB"/>
    <property type="match status" value="1"/>
</dbReference>
<dbReference type="GO" id="GO:0006310">
    <property type="term" value="P:DNA recombination"/>
    <property type="evidence" value="ECO:0007669"/>
    <property type="project" value="UniProtKB-KW"/>
</dbReference>
<dbReference type="Pfam" id="PF00589">
    <property type="entry name" value="Phage_integrase"/>
    <property type="match status" value="1"/>
</dbReference>
<name>A0A382D1I8_9ZZZZ</name>
<dbReference type="GO" id="GO:0015074">
    <property type="term" value="P:DNA integration"/>
    <property type="evidence" value="ECO:0007669"/>
    <property type="project" value="InterPro"/>
</dbReference>
<dbReference type="InterPro" id="IPR025269">
    <property type="entry name" value="SAM-like_dom"/>
</dbReference>
<evidence type="ECO:0000256" key="2">
    <source>
        <dbReference type="ARBA" id="ARBA00023172"/>
    </source>
</evidence>